<evidence type="ECO:0000259" key="3">
    <source>
        <dbReference type="PROSITE" id="PS50967"/>
    </source>
</evidence>
<dbReference type="InterPro" id="IPR032284">
    <property type="entry name" value="RecQ_Zn-bd"/>
</dbReference>
<dbReference type="InterPro" id="IPR029491">
    <property type="entry name" value="Helicase_HTH"/>
</dbReference>
<dbReference type="EC" id="5.6.2.4" evidence="2"/>
<dbReference type="Gene3D" id="1.10.10.1390">
    <property type="entry name" value="ATP-dependent DNA helicase RecQ"/>
    <property type="match status" value="1"/>
</dbReference>
<dbReference type="Pfam" id="PF16124">
    <property type="entry name" value="RecQ_Zn_bind"/>
    <property type="match status" value="1"/>
</dbReference>
<protein>
    <recommendedName>
        <fullName evidence="2">DNA 3'-5' helicase</fullName>
        <ecNumber evidence="2">5.6.2.4</ecNumber>
    </recommendedName>
</protein>
<dbReference type="SUPFAM" id="SSF46785">
    <property type="entry name" value="Winged helix' DNA-binding domain"/>
    <property type="match status" value="1"/>
</dbReference>
<dbReference type="Gene3D" id="1.10.150.80">
    <property type="entry name" value="HRDC domain"/>
    <property type="match status" value="1"/>
</dbReference>
<dbReference type="GO" id="GO:0003676">
    <property type="term" value="F:nucleic acid binding"/>
    <property type="evidence" value="ECO:0007669"/>
    <property type="project" value="InterPro"/>
</dbReference>
<dbReference type="InterPro" id="IPR018982">
    <property type="entry name" value="RQC_domain"/>
</dbReference>
<comment type="catalytic activity">
    <reaction evidence="1">
        <text>Couples ATP hydrolysis with the unwinding of duplex DNA by translocating in the 3'-5' direction.</text>
        <dbReference type="EC" id="5.6.2.4"/>
    </reaction>
</comment>
<dbReference type="SMART" id="SM00341">
    <property type="entry name" value="HRDC"/>
    <property type="match status" value="1"/>
</dbReference>
<dbReference type="FunFam" id="1.10.10.10:FF:000175">
    <property type="entry name" value="ATP-dependent DNA helicase RecQ"/>
    <property type="match status" value="1"/>
</dbReference>
<dbReference type="GO" id="GO:0006281">
    <property type="term" value="P:DNA repair"/>
    <property type="evidence" value="ECO:0007669"/>
    <property type="project" value="InterPro"/>
</dbReference>
<keyword evidence="4" id="KW-0547">Nucleotide-binding</keyword>
<dbReference type="Pfam" id="PF14493">
    <property type="entry name" value="HTH_40"/>
    <property type="match status" value="1"/>
</dbReference>
<dbReference type="SMART" id="SM00956">
    <property type="entry name" value="RQC"/>
    <property type="match status" value="1"/>
</dbReference>
<dbReference type="GO" id="GO:0043138">
    <property type="term" value="F:3'-5' DNA helicase activity"/>
    <property type="evidence" value="ECO:0007669"/>
    <property type="project" value="UniProtKB-EC"/>
</dbReference>
<keyword evidence="4" id="KW-0067">ATP-binding</keyword>
<dbReference type="PROSITE" id="PS50967">
    <property type="entry name" value="HRDC"/>
    <property type="match status" value="1"/>
</dbReference>
<evidence type="ECO:0000256" key="1">
    <source>
        <dbReference type="ARBA" id="ARBA00034617"/>
    </source>
</evidence>
<keyword evidence="4" id="KW-0347">Helicase</keyword>
<dbReference type="InterPro" id="IPR002121">
    <property type="entry name" value="HRDC_dom"/>
</dbReference>
<dbReference type="InterPro" id="IPR036390">
    <property type="entry name" value="WH_DNA-bd_sf"/>
</dbReference>
<proteinExistence type="predicted"/>
<organism evidence="4">
    <name type="scientific">hydrothermal vent metagenome</name>
    <dbReference type="NCBI Taxonomy" id="652676"/>
    <lineage>
        <taxon>unclassified sequences</taxon>
        <taxon>metagenomes</taxon>
        <taxon>ecological metagenomes</taxon>
    </lineage>
</organism>
<dbReference type="SUPFAM" id="SSF47819">
    <property type="entry name" value="HRDC-like"/>
    <property type="match status" value="1"/>
</dbReference>
<dbReference type="Gene3D" id="1.10.10.10">
    <property type="entry name" value="Winged helix-like DNA-binding domain superfamily/Winged helix DNA-binding domain"/>
    <property type="match status" value="1"/>
</dbReference>
<dbReference type="Pfam" id="PF09382">
    <property type="entry name" value="RQC"/>
    <property type="match status" value="1"/>
</dbReference>
<dbReference type="InterPro" id="IPR044876">
    <property type="entry name" value="HRDC_dom_sf"/>
</dbReference>
<dbReference type="AlphaFoldDB" id="A0A3B0XCM2"/>
<reference evidence="4" key="1">
    <citation type="submission" date="2018-06" db="EMBL/GenBank/DDBJ databases">
        <authorList>
            <person name="Zhirakovskaya E."/>
        </authorList>
    </citation>
    <scope>NUCLEOTIDE SEQUENCE</scope>
</reference>
<feature type="domain" description="HRDC" evidence="3">
    <location>
        <begin position="195"/>
        <end position="275"/>
    </location>
</feature>
<evidence type="ECO:0000313" key="4">
    <source>
        <dbReference type="EMBL" id="VAW59339.1"/>
    </source>
</evidence>
<feature type="non-terminal residue" evidence="4">
    <location>
        <position position="1"/>
    </location>
</feature>
<evidence type="ECO:0000256" key="2">
    <source>
        <dbReference type="ARBA" id="ARBA00034808"/>
    </source>
</evidence>
<keyword evidence="4" id="KW-0378">Hydrolase</keyword>
<sequence length="390" mass="43507">SDAWMMYGLQDVIMLKQMMESSQADEAHKRVERHKLDSMLGFAELTTCRRQSLLKYFGDHMEQACGNCDTCLNPVETWDASVAAQKALSCVHRTGQLFGVTYLTDVLLGKKNERILNNGHDKLSVYGIGDELDSKQWRNLFRQLIARNLLNVDVQGHGSLLLTETCRAVLKGEQSLHLRKQRAQVKTRKASTVVDVSNRELWEALRATRKRLAEEMGVPPYVVFHDASLMDMVDRMPQNHIQFSQVSGVGESKLENYADDFLAVLAEYSDLSGSSSGSSPGSLSGASSAQADTLDETLQLFKCGMDAESIAAQRGLTQSTVVNHLARLIEQGQVLLGDVVNIPQQEIERIQNVIVDLGEEARKLKPIFEYMDGQYDYETIRCVKAAMGID</sequence>
<dbReference type="GO" id="GO:0006260">
    <property type="term" value="P:DNA replication"/>
    <property type="evidence" value="ECO:0007669"/>
    <property type="project" value="InterPro"/>
</dbReference>
<dbReference type="GO" id="GO:0000166">
    <property type="term" value="F:nucleotide binding"/>
    <property type="evidence" value="ECO:0007669"/>
    <property type="project" value="InterPro"/>
</dbReference>
<dbReference type="InterPro" id="IPR010997">
    <property type="entry name" value="HRDC-like_sf"/>
</dbReference>
<gene>
    <name evidence="4" type="ORF">MNBD_GAMMA08-2903</name>
</gene>
<dbReference type="InterPro" id="IPR036388">
    <property type="entry name" value="WH-like_DNA-bd_sf"/>
</dbReference>
<dbReference type="EMBL" id="UOFH01000072">
    <property type="protein sequence ID" value="VAW59339.1"/>
    <property type="molecule type" value="Genomic_DNA"/>
</dbReference>
<dbReference type="Pfam" id="PF00570">
    <property type="entry name" value="HRDC"/>
    <property type="match status" value="1"/>
</dbReference>
<accession>A0A3B0XCM2</accession>
<name>A0A3B0XCM2_9ZZZZ</name>